<organism evidence="1 2">
    <name type="scientific">Andreesenia angusta</name>
    <dbReference type="NCBI Taxonomy" id="39480"/>
    <lineage>
        <taxon>Bacteria</taxon>
        <taxon>Bacillati</taxon>
        <taxon>Bacillota</taxon>
        <taxon>Tissierellia</taxon>
        <taxon>Tissierellales</taxon>
        <taxon>Gottschalkiaceae</taxon>
        <taxon>Andreesenia</taxon>
    </lineage>
</organism>
<dbReference type="EMBL" id="MKIE01000010">
    <property type="protein sequence ID" value="OHW61570.1"/>
    <property type="molecule type" value="Genomic_DNA"/>
</dbReference>
<name>A0A1S1V596_9FIRM</name>
<dbReference type="SUPFAM" id="SSF81593">
    <property type="entry name" value="Nucleotidyltransferase substrate binding subunit/domain"/>
    <property type="match status" value="1"/>
</dbReference>
<protein>
    <submittedName>
        <fullName evidence="1">Nucleotidyltransferase substrate binding protein like protein</fullName>
    </submittedName>
</protein>
<dbReference type="Proteomes" id="UP000180254">
    <property type="component" value="Unassembled WGS sequence"/>
</dbReference>
<evidence type="ECO:0000313" key="1">
    <source>
        <dbReference type="EMBL" id="OHW61570.1"/>
    </source>
</evidence>
<proteinExistence type="predicted"/>
<dbReference type="InterPro" id="IPR010235">
    <property type="entry name" value="HepT"/>
</dbReference>
<gene>
    <name evidence="1" type="ORF">EUAN_20080</name>
</gene>
<sequence>MDKSDVRWIQRFSNYQKALRQLQSAMELKKERSLSNLEKQGVIQAFEYVHELGWKTLKDFLESRGNTDIYGSRDAARAAFSLGIVEDGEAWMQMIKSWNLTSHTYDESTADEILSMISDIYFKAFMELEDKLEELKHEERVL</sequence>
<dbReference type="Gene3D" id="1.20.120.330">
    <property type="entry name" value="Nucleotidyltransferases domain 2"/>
    <property type="match status" value="1"/>
</dbReference>
<dbReference type="OrthoDB" id="9810452at2"/>
<dbReference type="STRING" id="39480.EUAN_20080"/>
<accession>A0A1S1V596</accession>
<dbReference type="RefSeq" id="WP_071064165.1">
    <property type="nucleotide sequence ID" value="NZ_MKIE01000010.1"/>
</dbReference>
<reference evidence="1 2" key="1">
    <citation type="submission" date="2016-09" db="EMBL/GenBank/DDBJ databases">
        <title>Genome sequence of Eubacterium angustum.</title>
        <authorList>
            <person name="Poehlein A."/>
            <person name="Daniel R."/>
        </authorList>
    </citation>
    <scope>NUCLEOTIDE SEQUENCE [LARGE SCALE GENOMIC DNA]</scope>
    <source>
        <strain evidence="1 2">DSM 1989</strain>
    </source>
</reference>
<dbReference type="NCBIfam" id="TIGR01987">
    <property type="entry name" value="HI0074"/>
    <property type="match status" value="1"/>
</dbReference>
<dbReference type="Pfam" id="PF08780">
    <property type="entry name" value="NTase_sub_bind"/>
    <property type="match status" value="1"/>
</dbReference>
<evidence type="ECO:0000313" key="2">
    <source>
        <dbReference type="Proteomes" id="UP000180254"/>
    </source>
</evidence>
<keyword evidence="2" id="KW-1185">Reference proteome</keyword>
<dbReference type="GO" id="GO:0016740">
    <property type="term" value="F:transferase activity"/>
    <property type="evidence" value="ECO:0007669"/>
    <property type="project" value="UniProtKB-KW"/>
</dbReference>
<comment type="caution">
    <text evidence="1">The sequence shown here is derived from an EMBL/GenBank/DDBJ whole genome shotgun (WGS) entry which is preliminary data.</text>
</comment>
<keyword evidence="1" id="KW-0808">Transferase</keyword>
<dbReference type="AlphaFoldDB" id="A0A1S1V596"/>